<dbReference type="OrthoDB" id="346910at2759"/>
<dbReference type="PROSITE" id="PS51228">
    <property type="entry name" value="ACB_2"/>
    <property type="match status" value="1"/>
</dbReference>
<dbReference type="Gene3D" id="1.20.80.10">
    <property type="match status" value="1"/>
</dbReference>
<dbReference type="InterPro" id="IPR035984">
    <property type="entry name" value="Acyl-CoA-binding_sf"/>
</dbReference>
<comment type="caution">
    <text evidence="4">The sequence shown here is derived from an EMBL/GenBank/DDBJ whole genome shotgun (WGS) entry which is preliminary data.</text>
</comment>
<evidence type="ECO:0000313" key="4">
    <source>
        <dbReference type="EMBL" id="KAG2494601.1"/>
    </source>
</evidence>
<comment type="similarity">
    <text evidence="1">Belongs to the ACBP family.</text>
</comment>
<keyword evidence="2" id="KW-0446">Lipid-binding</keyword>
<dbReference type="Pfam" id="PF00887">
    <property type="entry name" value="ACBP"/>
    <property type="match status" value="1"/>
</dbReference>
<dbReference type="GO" id="GO:0000062">
    <property type="term" value="F:fatty-acyl-CoA binding"/>
    <property type="evidence" value="ECO:0007669"/>
    <property type="project" value="InterPro"/>
</dbReference>
<feature type="domain" description="ACB" evidence="3">
    <location>
        <begin position="116"/>
        <end position="208"/>
    </location>
</feature>
<keyword evidence="5" id="KW-1185">Reference proteome</keyword>
<evidence type="ECO:0000256" key="1">
    <source>
        <dbReference type="ARBA" id="ARBA00005567"/>
    </source>
</evidence>
<gene>
    <name evidence="4" type="ORF">HYH03_007366</name>
</gene>
<evidence type="ECO:0000256" key="2">
    <source>
        <dbReference type="ARBA" id="ARBA00023121"/>
    </source>
</evidence>
<dbReference type="AlphaFoldDB" id="A0A835Y5M2"/>
<dbReference type="InterPro" id="IPR000582">
    <property type="entry name" value="Acyl-CoA-binding_protein"/>
</dbReference>
<protein>
    <recommendedName>
        <fullName evidence="3">ACB domain-containing protein</fullName>
    </recommendedName>
</protein>
<accession>A0A835Y5M2</accession>
<dbReference type="SUPFAM" id="SSF47027">
    <property type="entry name" value="Acyl-CoA binding protein"/>
    <property type="match status" value="1"/>
</dbReference>
<proteinExistence type="inferred from homology"/>
<dbReference type="InterPro" id="IPR014352">
    <property type="entry name" value="FERM/acyl-CoA-bd_prot_sf"/>
</dbReference>
<dbReference type="Proteomes" id="UP000612055">
    <property type="component" value="Unassembled WGS sequence"/>
</dbReference>
<sequence>MAPPGPSSSAALAATSPAAASPAAVAAAAAAAAGSSRRDPDAAVALLHAAGDDMEALAEAIAEAAFLDATPGEHRQKLRAARTRLRNLLAAAARADAADRSPHARSEYSVDDFERLTVQYEKLNWRMVSKPGGATVKPDDFYRLYALHMQATRGDVEGERPMWAERGGLDFEGRSRWDAWAALRGSDPPKCALRFVRLFHEFSPAALYKDTRAAVLGAAAS</sequence>
<reference evidence="4" key="1">
    <citation type="journal article" date="2020" name="bioRxiv">
        <title>Comparative genomics of Chlamydomonas.</title>
        <authorList>
            <person name="Craig R.J."/>
            <person name="Hasan A.R."/>
            <person name="Ness R.W."/>
            <person name="Keightley P.D."/>
        </authorList>
    </citation>
    <scope>NUCLEOTIDE SEQUENCE</scope>
    <source>
        <strain evidence="4">CCAP 11/70</strain>
    </source>
</reference>
<dbReference type="EMBL" id="JAEHOE010000030">
    <property type="protein sequence ID" value="KAG2494601.1"/>
    <property type="molecule type" value="Genomic_DNA"/>
</dbReference>
<evidence type="ECO:0000259" key="3">
    <source>
        <dbReference type="PROSITE" id="PS51228"/>
    </source>
</evidence>
<evidence type="ECO:0000313" key="5">
    <source>
        <dbReference type="Proteomes" id="UP000612055"/>
    </source>
</evidence>
<organism evidence="4 5">
    <name type="scientific">Edaphochlamys debaryana</name>
    <dbReference type="NCBI Taxonomy" id="47281"/>
    <lineage>
        <taxon>Eukaryota</taxon>
        <taxon>Viridiplantae</taxon>
        <taxon>Chlorophyta</taxon>
        <taxon>core chlorophytes</taxon>
        <taxon>Chlorophyceae</taxon>
        <taxon>CS clade</taxon>
        <taxon>Chlamydomonadales</taxon>
        <taxon>Chlamydomonadales incertae sedis</taxon>
        <taxon>Edaphochlamys</taxon>
    </lineage>
</organism>
<name>A0A835Y5M2_9CHLO</name>